<keyword evidence="4" id="KW-0297">G-protein coupled receptor</keyword>
<feature type="compositionally biased region" description="Polar residues" evidence="10">
    <location>
        <begin position="573"/>
        <end position="597"/>
    </location>
</feature>
<evidence type="ECO:0000256" key="9">
    <source>
        <dbReference type="SAM" id="Coils"/>
    </source>
</evidence>
<dbReference type="SUPFAM" id="SSF50729">
    <property type="entry name" value="PH domain-like"/>
    <property type="match status" value="1"/>
</dbReference>
<feature type="domain" description="G-protein coupled receptors family 3 profile" evidence="13">
    <location>
        <begin position="295"/>
        <end position="542"/>
    </location>
</feature>
<comment type="subcellular location">
    <subcellularLocation>
        <location evidence="1">Membrane</location>
        <topology evidence="1">Multi-pass membrane protein</topology>
    </subcellularLocation>
</comment>
<dbReference type="InterPro" id="IPR000337">
    <property type="entry name" value="GPCR_3"/>
</dbReference>
<dbReference type="Gene3D" id="3.40.50.2300">
    <property type="match status" value="1"/>
</dbReference>
<dbReference type="InterPro" id="IPR028082">
    <property type="entry name" value="Peripla_BP_I"/>
</dbReference>
<sequence length="1601" mass="174927">MIYNLDDFGTPAAESVRRRFSSHTDITLLGLIGAFHDGTEEDVDGALDQLLALHAKVIVTVVYSECLGPLMLHARQKGMTGPEYVWINVNLYTGLDGADTSVSVLRSAFDDRLVDYDIRGTIVLAARTDVMAGYAPNDAFMTKWMALNPNVYPGVVPGQPPISGIVKAYTSAYVLLLGIHQATFGPNATTTIGDVVNRTAGDALMPSTFADTGFISPVGAFKLDANGDGITRQRISIYIADADTADLGYIENGNFHPTLADIPWKVPYGADWSTTKMEPPVGFIYNEQYVKWDGAAITILVLFSAGILVNCVIGAYLVRHVHSAPVKAASPVFLSLMWLGYSLGYISPFFRIGKPTFASCRASYWIEVIPFGLVMAPLAVKTFRIWRIFGNRKAKTLRLSDSLLLQLVGAIMSLNVLLLIVHTAFGNVGPTVTPDDSQATMAYACGSTNGRESVISGIGAALVAYNGIVVLCCTYFAFKTRGVVARFSESAYIGISVYTTLLCSVFILVIDNIPGTTVMIHFLIREILILIMLLTSMSALLGKVVVMNLSGGTTKDGTVAYAGGNQIKRTGDASGTGSINKTGSLHRQNGSTSGQGNNLMAVSQDFSVINLSKWVNKWEPATIILHTDGVFPYILLKIGKDMIAMELKDTFCDDFEGDRECFKLHDNHGHSFRVQTRSSTERQNWVKQIKMQIRTTTGESTSGLVMPSSTSLKPTQHLATTLQSSFTERDLRRQGRMSDKALNKKLKDISARIDSIRLDWDALRKELRTNLLTDPETAHISRDWAQFVFKKQFGQNVAGSAVTTEAEAESPTGSDKMRDSVAKLRIRLGAKIRSSVSREGTQQGEATASGGKKKPPTCAEEIAQIVETWIAAKQDPADISSQFRPLDPGKNLSALLAANATHSNRTVAALCSLPRSLVKEKTNNYKLPKEAVMHLHWFETPVDTGLTPSVPVPSKLDLDISSLNESIEKHGQSHKTSLEKDLADAWDPVRQVLRGLLQVECEQKRILTVELAKRVNEYSRKYAIALRNFDEFWNSKTEKWKKKGGKKNGAANGVDEGALAEEADALFEQYIEQIKIVADAYAEEVLQPILSELRRAVETYESLLSDLLKSSDLDPNECERARQAISGLGRRTEEHIDEFLRNESKSRASLTCALSDMKDSYLEGSMKTLWGRLEKCSNRDFRKRIANMEADQQKERDMLSTVLVSDVAPFSSVAVVCLVVLECLLVKGERCEEEALLKHKTSLQSDVKLQELAITRKTLEGYYETGVFSGQIELGRKIGRVLWSVVKQSMEAAMESQVVAYISKSGGGKSAGSAASAESGANAVDEDTKKKKKKKKKAKTGTGEAGAANVDSVTPPIEEPSGSPASTVPDTPKEDESDSLEQVASPINGKATKEEEALRPEKDVPPVKANSVEHVSPSPKETMSVQENEEVDLDLSQIESAIGDVIVPVGGLTGARPSGPPGFTGTGMWGGNNVFPFSVPAFPMNHPLNGMSSPTSQELVSLRDENTSLRNENTQLRRERAALEEQLRAAQHTISHFMQRMRGLESQESVKRPGYNNWNRRTAVSCGNCGERGHESTACDAGCRYCSSREHLSDVCPLLVV</sequence>
<dbReference type="GO" id="GO:0038039">
    <property type="term" value="C:G protein-coupled receptor heterodimeric complex"/>
    <property type="evidence" value="ECO:0007669"/>
    <property type="project" value="TreeGrafter"/>
</dbReference>
<feature type="region of interest" description="Disordered" evidence="10">
    <location>
        <begin position="833"/>
        <end position="857"/>
    </location>
</feature>
<accession>A0A0L0HP40</accession>
<dbReference type="PANTHER" id="PTHR10519">
    <property type="entry name" value="GABA-B RECEPTOR"/>
    <property type="match status" value="1"/>
</dbReference>
<dbReference type="PROSITE" id="PS50003">
    <property type="entry name" value="PH_DOMAIN"/>
    <property type="match status" value="1"/>
</dbReference>
<dbReference type="PRINTS" id="PR00248">
    <property type="entry name" value="GPCRMGR"/>
</dbReference>
<dbReference type="PROSITE" id="PS50259">
    <property type="entry name" value="G_PROTEIN_RECEP_F3_4"/>
    <property type="match status" value="1"/>
</dbReference>
<feature type="compositionally biased region" description="Low complexity" evidence="10">
    <location>
        <begin position="1311"/>
        <end position="1321"/>
    </location>
</feature>
<keyword evidence="2 11" id="KW-0812">Transmembrane</keyword>
<dbReference type="InterPro" id="IPR001849">
    <property type="entry name" value="PH_domain"/>
</dbReference>
<feature type="region of interest" description="Disordered" evidence="10">
    <location>
        <begin position="1308"/>
        <end position="1426"/>
    </location>
</feature>
<dbReference type="CDD" id="cd15047">
    <property type="entry name" value="7tmC_GABA-B-like"/>
    <property type="match status" value="1"/>
</dbReference>
<evidence type="ECO:0000256" key="7">
    <source>
        <dbReference type="ARBA" id="ARBA00023180"/>
    </source>
</evidence>
<dbReference type="eggNOG" id="KOG1056">
    <property type="taxonomic scope" value="Eukaryota"/>
</dbReference>
<feature type="transmembrane region" description="Helical" evidence="11">
    <location>
        <begin position="295"/>
        <end position="318"/>
    </location>
</feature>
<dbReference type="GO" id="GO:0004965">
    <property type="term" value="F:G protein-coupled GABA receptor activity"/>
    <property type="evidence" value="ECO:0007669"/>
    <property type="project" value="InterPro"/>
</dbReference>
<name>A0A0L0HP40_SPIPD</name>
<dbReference type="PANTHER" id="PTHR10519:SF20">
    <property type="entry name" value="G-PROTEIN COUPLED RECEPTOR 156-RELATED"/>
    <property type="match status" value="1"/>
</dbReference>
<feature type="compositionally biased region" description="Basic residues" evidence="10">
    <location>
        <begin position="1330"/>
        <end position="1339"/>
    </location>
</feature>
<dbReference type="RefSeq" id="XP_016611210.1">
    <property type="nucleotide sequence ID" value="XM_016757155.1"/>
</dbReference>
<dbReference type="GO" id="GO:0008270">
    <property type="term" value="F:zinc ion binding"/>
    <property type="evidence" value="ECO:0007669"/>
    <property type="project" value="InterPro"/>
</dbReference>
<feature type="transmembrane region" description="Helical" evidence="11">
    <location>
        <begin position="403"/>
        <end position="425"/>
    </location>
</feature>
<dbReference type="VEuPathDB" id="FungiDB:SPPG_09004"/>
<evidence type="ECO:0000256" key="2">
    <source>
        <dbReference type="ARBA" id="ARBA00022692"/>
    </source>
</evidence>
<feature type="transmembrane region" description="Helical" evidence="11">
    <location>
        <begin position="458"/>
        <end position="478"/>
    </location>
</feature>
<dbReference type="GeneID" id="27692129"/>
<dbReference type="Pfam" id="PF00003">
    <property type="entry name" value="7tm_3"/>
    <property type="match status" value="1"/>
</dbReference>
<evidence type="ECO:0000256" key="5">
    <source>
        <dbReference type="ARBA" id="ARBA00023136"/>
    </source>
</evidence>
<feature type="coiled-coil region" evidence="9">
    <location>
        <begin position="1499"/>
        <end position="1540"/>
    </location>
</feature>
<dbReference type="SUPFAM" id="SSF57756">
    <property type="entry name" value="Retrovirus zinc finger-like domains"/>
    <property type="match status" value="1"/>
</dbReference>
<keyword evidence="3 11" id="KW-1133">Transmembrane helix</keyword>
<dbReference type="InterPro" id="IPR001828">
    <property type="entry name" value="ANF_lig-bd_rcpt"/>
</dbReference>
<proteinExistence type="predicted"/>
<dbReference type="Gene3D" id="4.10.60.10">
    <property type="entry name" value="Zinc finger, CCHC-type"/>
    <property type="match status" value="1"/>
</dbReference>
<dbReference type="EMBL" id="KQ257452">
    <property type="protein sequence ID" value="KND03171.1"/>
    <property type="molecule type" value="Genomic_DNA"/>
</dbReference>
<organism evidence="14 15">
    <name type="scientific">Spizellomyces punctatus (strain DAOM BR117)</name>
    <dbReference type="NCBI Taxonomy" id="645134"/>
    <lineage>
        <taxon>Eukaryota</taxon>
        <taxon>Fungi</taxon>
        <taxon>Fungi incertae sedis</taxon>
        <taxon>Chytridiomycota</taxon>
        <taxon>Chytridiomycota incertae sedis</taxon>
        <taxon>Chytridiomycetes</taxon>
        <taxon>Spizellomycetales</taxon>
        <taxon>Spizellomycetaceae</taxon>
        <taxon>Spizellomyces</taxon>
    </lineage>
</organism>
<keyword evidence="15" id="KW-1185">Reference proteome</keyword>
<dbReference type="Pfam" id="PF01094">
    <property type="entry name" value="ANF_receptor"/>
    <property type="match status" value="1"/>
</dbReference>
<feature type="compositionally biased region" description="Basic and acidic residues" evidence="10">
    <location>
        <begin position="1391"/>
        <end position="1405"/>
    </location>
</feature>
<evidence type="ECO:0000256" key="1">
    <source>
        <dbReference type="ARBA" id="ARBA00004141"/>
    </source>
</evidence>
<feature type="compositionally biased region" description="Polar residues" evidence="10">
    <location>
        <begin position="834"/>
        <end position="846"/>
    </location>
</feature>
<evidence type="ECO:0000256" key="8">
    <source>
        <dbReference type="ARBA" id="ARBA00023224"/>
    </source>
</evidence>
<dbReference type="Proteomes" id="UP000053201">
    <property type="component" value="Unassembled WGS sequence"/>
</dbReference>
<evidence type="ECO:0000256" key="10">
    <source>
        <dbReference type="SAM" id="MobiDB-lite"/>
    </source>
</evidence>
<feature type="transmembrane region" description="Helical" evidence="11">
    <location>
        <begin position="330"/>
        <end position="350"/>
    </location>
</feature>
<dbReference type="STRING" id="645134.A0A0L0HP40"/>
<dbReference type="SUPFAM" id="SSF53822">
    <property type="entry name" value="Periplasmic binding protein-like I"/>
    <property type="match status" value="1"/>
</dbReference>
<evidence type="ECO:0000259" key="13">
    <source>
        <dbReference type="PROSITE" id="PS50259"/>
    </source>
</evidence>
<feature type="domain" description="PH" evidence="12">
    <location>
        <begin position="661"/>
        <end position="694"/>
    </location>
</feature>
<keyword evidence="7" id="KW-0325">Glycoprotein</keyword>
<reference evidence="14 15" key="1">
    <citation type="submission" date="2009-08" db="EMBL/GenBank/DDBJ databases">
        <title>The Genome Sequence of Spizellomyces punctatus strain DAOM BR117.</title>
        <authorList>
            <consortium name="The Broad Institute Genome Sequencing Platform"/>
            <person name="Russ C."/>
            <person name="Cuomo C."/>
            <person name="Shea T."/>
            <person name="Young S.K."/>
            <person name="Zeng Q."/>
            <person name="Koehrsen M."/>
            <person name="Haas B."/>
            <person name="Borodovsky M."/>
            <person name="Guigo R."/>
            <person name="Alvarado L."/>
            <person name="Berlin A."/>
            <person name="Bochicchio J."/>
            <person name="Borenstein D."/>
            <person name="Chapman S."/>
            <person name="Chen Z."/>
            <person name="Engels R."/>
            <person name="Freedman E."/>
            <person name="Gellesch M."/>
            <person name="Goldberg J."/>
            <person name="Griggs A."/>
            <person name="Gujja S."/>
            <person name="Heiman D."/>
            <person name="Hepburn T."/>
            <person name="Howarth C."/>
            <person name="Jen D."/>
            <person name="Larson L."/>
            <person name="Lewis B."/>
            <person name="Mehta T."/>
            <person name="Park D."/>
            <person name="Pearson M."/>
            <person name="Roberts A."/>
            <person name="Saif S."/>
            <person name="Shenoy N."/>
            <person name="Sisk P."/>
            <person name="Stolte C."/>
            <person name="Sykes S."/>
            <person name="Thomson T."/>
            <person name="Walk T."/>
            <person name="White J."/>
            <person name="Yandava C."/>
            <person name="Burger G."/>
            <person name="Gray M.W."/>
            <person name="Holland P.W.H."/>
            <person name="King N."/>
            <person name="Lang F.B.F."/>
            <person name="Roger A.J."/>
            <person name="Ruiz-Trillo I."/>
            <person name="Lander E."/>
            <person name="Nusbaum C."/>
        </authorList>
    </citation>
    <scope>NUCLEOTIDE SEQUENCE [LARGE SCALE GENOMIC DNA]</scope>
    <source>
        <strain evidence="14 15">DAOM BR117</strain>
    </source>
</reference>
<dbReference type="InterPro" id="IPR036875">
    <property type="entry name" value="Znf_CCHC_sf"/>
</dbReference>
<keyword evidence="9" id="KW-0175">Coiled coil</keyword>
<dbReference type="InterPro" id="IPR002455">
    <property type="entry name" value="GPCR3_GABA-B"/>
</dbReference>
<dbReference type="GO" id="GO:0003676">
    <property type="term" value="F:nucleic acid binding"/>
    <property type="evidence" value="ECO:0007669"/>
    <property type="project" value="InterPro"/>
</dbReference>
<evidence type="ECO:0000256" key="6">
    <source>
        <dbReference type="ARBA" id="ARBA00023170"/>
    </source>
</evidence>
<gene>
    <name evidence="14" type="ORF">SPPG_09004</name>
</gene>
<evidence type="ECO:0000256" key="4">
    <source>
        <dbReference type="ARBA" id="ARBA00023040"/>
    </source>
</evidence>
<dbReference type="OrthoDB" id="5597995at2759"/>
<feature type="region of interest" description="Disordered" evidence="10">
    <location>
        <begin position="571"/>
        <end position="597"/>
    </location>
</feature>
<evidence type="ECO:0000313" key="15">
    <source>
        <dbReference type="Proteomes" id="UP000053201"/>
    </source>
</evidence>
<evidence type="ECO:0008006" key="16">
    <source>
        <dbReference type="Google" id="ProtNLM"/>
    </source>
</evidence>
<protein>
    <recommendedName>
        <fullName evidence="16">G-protein coupled receptors family 3 profile domain-containing protein</fullName>
    </recommendedName>
</protein>
<feature type="transmembrane region" description="Helical" evidence="11">
    <location>
        <begin position="362"/>
        <end position="383"/>
    </location>
</feature>
<evidence type="ECO:0000313" key="14">
    <source>
        <dbReference type="EMBL" id="KND03171.1"/>
    </source>
</evidence>
<evidence type="ECO:0000256" key="3">
    <source>
        <dbReference type="ARBA" id="ARBA00022989"/>
    </source>
</evidence>
<dbReference type="InterPro" id="IPR017978">
    <property type="entry name" value="GPCR_3_C"/>
</dbReference>
<keyword evidence="5 11" id="KW-0472">Membrane</keyword>
<dbReference type="GO" id="GO:0007214">
    <property type="term" value="P:gamma-aminobutyric acid signaling pathway"/>
    <property type="evidence" value="ECO:0007669"/>
    <property type="project" value="TreeGrafter"/>
</dbReference>
<dbReference type="InParanoid" id="A0A0L0HP40"/>
<keyword evidence="6" id="KW-0675">Receptor</keyword>
<evidence type="ECO:0000256" key="11">
    <source>
        <dbReference type="SAM" id="Phobius"/>
    </source>
</evidence>
<feature type="transmembrane region" description="Helical" evidence="11">
    <location>
        <begin position="490"/>
        <end position="510"/>
    </location>
</feature>
<keyword evidence="8" id="KW-0807">Transducer</keyword>
<evidence type="ECO:0000259" key="12">
    <source>
        <dbReference type="PROSITE" id="PS50003"/>
    </source>
</evidence>